<evidence type="ECO:0000313" key="2">
    <source>
        <dbReference type="Proteomes" id="UP001239111"/>
    </source>
</evidence>
<dbReference type="Proteomes" id="UP001239111">
    <property type="component" value="Chromosome 4"/>
</dbReference>
<name>A0ACC2N726_9HYME</name>
<comment type="caution">
    <text evidence="1">The sequence shown here is derived from an EMBL/GenBank/DDBJ whole genome shotgun (WGS) entry which is preliminary data.</text>
</comment>
<reference evidence="1" key="1">
    <citation type="submission" date="2023-04" db="EMBL/GenBank/DDBJ databases">
        <title>A chromosome-level genome assembly of the parasitoid wasp Eretmocerus hayati.</title>
        <authorList>
            <person name="Zhong Y."/>
            <person name="Liu S."/>
            <person name="Liu Y."/>
        </authorList>
    </citation>
    <scope>NUCLEOTIDE SEQUENCE</scope>
    <source>
        <strain evidence="1">ZJU_SS_LIU_2023</strain>
    </source>
</reference>
<organism evidence="1 2">
    <name type="scientific">Eretmocerus hayati</name>
    <dbReference type="NCBI Taxonomy" id="131215"/>
    <lineage>
        <taxon>Eukaryota</taxon>
        <taxon>Metazoa</taxon>
        <taxon>Ecdysozoa</taxon>
        <taxon>Arthropoda</taxon>
        <taxon>Hexapoda</taxon>
        <taxon>Insecta</taxon>
        <taxon>Pterygota</taxon>
        <taxon>Neoptera</taxon>
        <taxon>Endopterygota</taxon>
        <taxon>Hymenoptera</taxon>
        <taxon>Apocrita</taxon>
        <taxon>Proctotrupomorpha</taxon>
        <taxon>Chalcidoidea</taxon>
        <taxon>Aphelinidae</taxon>
        <taxon>Aphelininae</taxon>
        <taxon>Eretmocerus</taxon>
    </lineage>
</organism>
<sequence>MAGIIDGWNQVLSHFKSKTSPYVRVSTPIQLDVTEVDEPGHSDYRFEESRLRSFVNWPSSCVSPTDLAAAGFFYVGQTDRVRCFECRTEICNWEEGDQPMSEHQRWAGRCRFVRKLPCGNVPLGADPSAIPPRSYDFCGHYGLDYRFDAEADAHGQHKLPSAARLACLGISLSKKPDYPDYTSYEARLKSFKNWPAAMIQTKEQLADAGFFYTGTGDHTTCYHCGGGLKKWEPFDDPWVQHAKWFSSCAYVRLVKGQEFINNVTGKHTPLLSEEETMQWNLPSCIKKVEALAIRCSEEKTEAQENVPQSHLSESSSKSERLSPRSEALQIKTSDETLFTNSTGAKLEHDVKSRSDREKSIEDGRVCKFCYDEELGIVFLPCGHLVACVKCASGMTTCAVCRKEVKMTVRAFLS</sequence>
<dbReference type="EMBL" id="CM056744">
    <property type="protein sequence ID" value="KAJ8666854.1"/>
    <property type="molecule type" value="Genomic_DNA"/>
</dbReference>
<accession>A0ACC2N726</accession>
<proteinExistence type="predicted"/>
<gene>
    <name evidence="1" type="ORF">QAD02_008516</name>
</gene>
<protein>
    <submittedName>
        <fullName evidence="1">Uncharacterized protein</fullName>
    </submittedName>
</protein>
<evidence type="ECO:0000313" key="1">
    <source>
        <dbReference type="EMBL" id="KAJ8666854.1"/>
    </source>
</evidence>
<keyword evidence="2" id="KW-1185">Reference proteome</keyword>